<organism evidence="3 4">
    <name type="scientific">Chengkuizengella axinellae</name>
    <dbReference type="NCBI Taxonomy" id="3064388"/>
    <lineage>
        <taxon>Bacteria</taxon>
        <taxon>Bacillati</taxon>
        <taxon>Bacillota</taxon>
        <taxon>Bacilli</taxon>
        <taxon>Bacillales</taxon>
        <taxon>Paenibacillaceae</taxon>
        <taxon>Chengkuizengella</taxon>
    </lineage>
</organism>
<dbReference type="Pfam" id="PF00583">
    <property type="entry name" value="Acetyltransf_1"/>
    <property type="match status" value="1"/>
</dbReference>
<evidence type="ECO:0000313" key="4">
    <source>
        <dbReference type="Proteomes" id="UP001231941"/>
    </source>
</evidence>
<reference evidence="3 4" key="1">
    <citation type="submission" date="2023-08" db="EMBL/GenBank/DDBJ databases">
        <authorList>
            <person name="Park J.-S."/>
        </authorList>
    </citation>
    <scope>NUCLEOTIDE SEQUENCE [LARGE SCALE GENOMIC DNA]</scope>
    <source>
        <strain evidence="3 4">2205SS18-9</strain>
    </source>
</reference>
<dbReference type="InterPro" id="IPR016181">
    <property type="entry name" value="Acyl_CoA_acyltransferase"/>
</dbReference>
<dbReference type="InterPro" id="IPR000182">
    <property type="entry name" value="GNAT_dom"/>
</dbReference>
<dbReference type="PANTHER" id="PTHR13947:SF37">
    <property type="entry name" value="LD18367P"/>
    <property type="match status" value="1"/>
</dbReference>
<evidence type="ECO:0000313" key="3">
    <source>
        <dbReference type="EMBL" id="MDP5274866.1"/>
    </source>
</evidence>
<protein>
    <submittedName>
        <fullName evidence="3">GNAT family N-acetyltransferase</fullName>
    </submittedName>
</protein>
<dbReference type="Proteomes" id="UP001231941">
    <property type="component" value="Unassembled WGS sequence"/>
</dbReference>
<keyword evidence="4" id="KW-1185">Reference proteome</keyword>
<dbReference type="InterPro" id="IPR050769">
    <property type="entry name" value="NAT_camello-type"/>
</dbReference>
<dbReference type="EMBL" id="JAVAMP010000004">
    <property type="protein sequence ID" value="MDP5274866.1"/>
    <property type="molecule type" value="Genomic_DNA"/>
</dbReference>
<proteinExistence type="predicted"/>
<dbReference type="PANTHER" id="PTHR13947">
    <property type="entry name" value="GNAT FAMILY N-ACETYLTRANSFERASE"/>
    <property type="match status" value="1"/>
</dbReference>
<name>A0ABT9IZR2_9BACL</name>
<accession>A0ABT9IZR2</accession>
<dbReference type="PROSITE" id="PS51186">
    <property type="entry name" value="GNAT"/>
    <property type="match status" value="1"/>
</dbReference>
<evidence type="ECO:0000256" key="1">
    <source>
        <dbReference type="ARBA" id="ARBA00022679"/>
    </source>
</evidence>
<dbReference type="SUPFAM" id="SSF55729">
    <property type="entry name" value="Acyl-CoA N-acyltransferases (Nat)"/>
    <property type="match status" value="1"/>
</dbReference>
<keyword evidence="1" id="KW-0808">Transferase</keyword>
<sequence length="167" mass="19817">MIRTFKKDDAEYIINSHYEIYNKEYQYDFTFKQFVKEKVEGIIYRSNSEKERIWIVEMDGKPKGSIGITKVNDEVAQLGLFLIEPSLRGTGLGGKLVQEAIHFCREAGYHSIMLWTSSKHVAAKHLYEKYGFILKETRVQNLSNQDLIEERWELELHQEYKHRRLLI</sequence>
<dbReference type="Gene3D" id="3.40.630.30">
    <property type="match status" value="1"/>
</dbReference>
<feature type="domain" description="N-acetyltransferase" evidence="2">
    <location>
        <begin position="1"/>
        <end position="155"/>
    </location>
</feature>
<gene>
    <name evidence="3" type="ORF">Q5Y73_12170</name>
</gene>
<comment type="caution">
    <text evidence="3">The sequence shown here is derived from an EMBL/GenBank/DDBJ whole genome shotgun (WGS) entry which is preliminary data.</text>
</comment>
<evidence type="ECO:0000259" key="2">
    <source>
        <dbReference type="PROSITE" id="PS51186"/>
    </source>
</evidence>
<dbReference type="RefSeq" id="WP_305992166.1">
    <property type="nucleotide sequence ID" value="NZ_JAVAMP010000004.1"/>
</dbReference>